<dbReference type="PANTHER" id="PTHR43393">
    <property type="entry name" value="CYTOKININ RIBOSIDE 5'-MONOPHOSPHATE PHOSPHORIBOHYDROLASE"/>
    <property type="match status" value="1"/>
</dbReference>
<dbReference type="GO" id="GO:0009691">
    <property type="term" value="P:cytokinin biosynthetic process"/>
    <property type="evidence" value="ECO:0007669"/>
    <property type="project" value="UniProtKB-UniRule"/>
</dbReference>
<dbReference type="OrthoDB" id="9801098at2"/>
<dbReference type="GO" id="GO:0005829">
    <property type="term" value="C:cytosol"/>
    <property type="evidence" value="ECO:0007669"/>
    <property type="project" value="TreeGrafter"/>
</dbReference>
<dbReference type="Gene3D" id="3.40.50.450">
    <property type="match status" value="1"/>
</dbReference>
<evidence type="ECO:0000313" key="3">
    <source>
        <dbReference type="EMBL" id="CZE48585.1"/>
    </source>
</evidence>
<evidence type="ECO:0000256" key="1">
    <source>
        <dbReference type="ARBA" id="ARBA00000274"/>
    </source>
</evidence>
<proteinExistence type="inferred from homology"/>
<dbReference type="Pfam" id="PF03641">
    <property type="entry name" value="Lysine_decarbox"/>
    <property type="match status" value="1"/>
</dbReference>
<dbReference type="GO" id="GO:0008714">
    <property type="term" value="F:AMP nucleosidase activity"/>
    <property type="evidence" value="ECO:0007669"/>
    <property type="project" value="UniProtKB-EC"/>
</dbReference>
<comment type="catalytic activity">
    <reaction evidence="1">
        <text>AMP + H2O = D-ribose 5-phosphate + adenine</text>
        <dbReference type="Rhea" id="RHEA:20129"/>
        <dbReference type="ChEBI" id="CHEBI:15377"/>
        <dbReference type="ChEBI" id="CHEBI:16708"/>
        <dbReference type="ChEBI" id="CHEBI:78346"/>
        <dbReference type="ChEBI" id="CHEBI:456215"/>
        <dbReference type="EC" id="3.2.2.4"/>
    </reaction>
</comment>
<keyword evidence="2" id="KW-0378">Hydrolase</keyword>
<sequence>MKFKKIIDDVKNIEECLTLPSGCVSVFGSARFDDESLYSRAAYNLSFRLASSGFTIITGGGGGIMKAANKGAYDAKNTQSVGFNVILPNEQKINEFVTNGTVFSHLALRKVALIEKSDFFVIFPGGYGTLDELFEILVLVQNGMKNAKIYLFGVEFFTSLVYFINSSLVGEKTIAKVDTQLFMLTDDIDEIYDDIAKFSSN</sequence>
<dbReference type="SUPFAM" id="SSF102405">
    <property type="entry name" value="MCP/YpsA-like"/>
    <property type="match status" value="1"/>
</dbReference>
<reference evidence="3 4" key="1">
    <citation type="submission" date="2016-02" db="EMBL/GenBank/DDBJ databases">
        <authorList>
            <consortium name="Pathogen Informatics"/>
        </authorList>
    </citation>
    <scope>NUCLEOTIDE SEQUENCE [LARGE SCALE GENOMIC DNA]</scope>
    <source>
        <strain evidence="3 4">RC20</strain>
    </source>
</reference>
<dbReference type="InterPro" id="IPR052341">
    <property type="entry name" value="LOG_family_nucleotidases"/>
</dbReference>
<dbReference type="RefSeq" id="WP_075494055.1">
    <property type="nucleotide sequence ID" value="NZ_CP053844.1"/>
</dbReference>
<dbReference type="InterPro" id="IPR031100">
    <property type="entry name" value="LOG_fam"/>
</dbReference>
<dbReference type="PANTHER" id="PTHR43393:SF2">
    <property type="entry name" value="CYTOKININ RIBOSIDE 5'-MONOPHOSPHATE PHOSPHORIBOHYDROLASE"/>
    <property type="match status" value="1"/>
</dbReference>
<dbReference type="EC" id="3.2.2.n1" evidence="2"/>
<organism evidence="3 4">
    <name type="scientific">Campylobacter geochelonis</name>
    <dbReference type="NCBI Taxonomy" id="1780362"/>
    <lineage>
        <taxon>Bacteria</taxon>
        <taxon>Pseudomonadati</taxon>
        <taxon>Campylobacterota</taxon>
        <taxon>Epsilonproteobacteria</taxon>
        <taxon>Campylobacterales</taxon>
        <taxon>Campylobacteraceae</taxon>
        <taxon>Campylobacter</taxon>
    </lineage>
</organism>
<protein>
    <recommendedName>
        <fullName evidence="2">Cytokinin riboside 5'-monophosphate phosphoribohydrolase</fullName>
        <ecNumber evidence="2">3.2.2.n1</ecNumber>
    </recommendedName>
</protein>
<evidence type="ECO:0000313" key="4">
    <source>
        <dbReference type="Proteomes" id="UP000069632"/>
    </source>
</evidence>
<dbReference type="AlphaFoldDB" id="A0A128EI51"/>
<dbReference type="InterPro" id="IPR005269">
    <property type="entry name" value="LOG"/>
</dbReference>
<name>A0A128EI51_9BACT</name>
<evidence type="ECO:0000256" key="2">
    <source>
        <dbReference type="RuleBase" id="RU363015"/>
    </source>
</evidence>
<keyword evidence="2" id="KW-0203">Cytokinin biosynthesis</keyword>
<accession>A0A128EI51</accession>
<dbReference type="EMBL" id="FIZP01000009">
    <property type="protein sequence ID" value="CZE48585.1"/>
    <property type="molecule type" value="Genomic_DNA"/>
</dbReference>
<dbReference type="Proteomes" id="UP000069632">
    <property type="component" value="Unassembled WGS sequence"/>
</dbReference>
<gene>
    <name evidence="3" type="primary">yvdD_1</name>
    <name evidence="3" type="ORF">ERS672216_01484</name>
</gene>
<keyword evidence="4" id="KW-1185">Reference proteome</keyword>
<comment type="similarity">
    <text evidence="2">Belongs to the LOG family.</text>
</comment>
<dbReference type="NCBIfam" id="TIGR00730">
    <property type="entry name" value="Rossman fold protein, TIGR00730 family"/>
    <property type="match status" value="1"/>
</dbReference>